<name>D3S329_FERPA</name>
<dbReference type="PaxDb" id="589924-Ferp_0488"/>
<dbReference type="Proteomes" id="UP000002613">
    <property type="component" value="Chromosome"/>
</dbReference>
<sequence>MSWRGRDSGFFSFLHLLEGIEMMEVEMNGACAGVKAGKAEDGLQEQEREWEQRHTDGCVEGTNAEPDVEVKEAGKAAEVEVPVEANHTVDYLLDILHDLDSGNLKSVVEFLDRELEELRFIFDSCLSGIEMEKVADRSVLQVSDIHEIGELAVLLTETRYSLFDDKSSREKLRNLLIEHAARAAGGKHRLLALVL</sequence>
<dbReference type="AlphaFoldDB" id="D3S329"/>
<dbReference type="HOGENOM" id="CLU_1393532_0_0_2"/>
<reference evidence="2" key="1">
    <citation type="submission" date="2010-02" db="EMBL/GenBank/DDBJ databases">
        <title>Complete sequence of Ferroglobus placidus DSM 10642.</title>
        <authorList>
            <consortium name="US DOE Joint Genome Institute"/>
            <person name="Lucas S."/>
            <person name="Copeland A."/>
            <person name="Lapidus A."/>
            <person name="Cheng J.-F."/>
            <person name="Bruce D."/>
            <person name="Goodwin L."/>
            <person name="Pitluck S."/>
            <person name="Saunders E."/>
            <person name="Brettin T."/>
            <person name="Detter J.C."/>
            <person name="Han C."/>
            <person name="Tapia R."/>
            <person name="Larimer F."/>
            <person name="Land M."/>
            <person name="Hauser L."/>
            <person name="Kyrpides N."/>
            <person name="Ivanova N."/>
            <person name="Holmes D."/>
            <person name="Lovley D."/>
            <person name="Kyrpides N."/>
            <person name="Anderson I.J."/>
            <person name="Woyke T."/>
        </authorList>
    </citation>
    <scope>NUCLEOTIDE SEQUENCE [LARGE SCALE GENOMIC DNA]</scope>
    <source>
        <strain evidence="2">DSM 10642 / AEDII12DO</strain>
    </source>
</reference>
<evidence type="ECO:0000313" key="1">
    <source>
        <dbReference type="EMBL" id="ADC64662.1"/>
    </source>
</evidence>
<dbReference type="KEGG" id="fpl:Ferp_0488"/>
<proteinExistence type="predicted"/>
<protein>
    <submittedName>
        <fullName evidence="1">Uncharacterized protein</fullName>
    </submittedName>
</protein>
<evidence type="ECO:0000313" key="2">
    <source>
        <dbReference type="Proteomes" id="UP000002613"/>
    </source>
</evidence>
<accession>D3S329</accession>
<reference evidence="1 2" key="2">
    <citation type="journal article" date="2011" name="Stand. Genomic Sci.">
        <title>Complete genome sequence of Ferroglobus placidus AEDII12DO.</title>
        <authorList>
            <person name="Anderson I."/>
            <person name="Risso C."/>
            <person name="Holmes D."/>
            <person name="Lucas S."/>
            <person name="Copeland A."/>
            <person name="Lapidus A."/>
            <person name="Cheng J.F."/>
            <person name="Bruce D."/>
            <person name="Goodwin L."/>
            <person name="Pitluck S."/>
            <person name="Saunders E."/>
            <person name="Brettin T."/>
            <person name="Detter J.C."/>
            <person name="Han C."/>
            <person name="Tapia R."/>
            <person name="Larimer F."/>
            <person name="Land M."/>
            <person name="Hauser L."/>
            <person name="Woyke T."/>
            <person name="Lovley D."/>
            <person name="Kyrpides N."/>
            <person name="Ivanova N."/>
        </authorList>
    </citation>
    <scope>NUCLEOTIDE SEQUENCE [LARGE SCALE GENOMIC DNA]</scope>
    <source>
        <strain evidence="2">DSM 10642 / AEDII12DO</strain>
    </source>
</reference>
<dbReference type="EMBL" id="CP001899">
    <property type="protein sequence ID" value="ADC64662.1"/>
    <property type="molecule type" value="Genomic_DNA"/>
</dbReference>
<keyword evidence="2" id="KW-1185">Reference proteome</keyword>
<organism evidence="1 2">
    <name type="scientific">Ferroglobus placidus (strain DSM 10642 / AEDII12DO)</name>
    <dbReference type="NCBI Taxonomy" id="589924"/>
    <lineage>
        <taxon>Archaea</taxon>
        <taxon>Methanobacteriati</taxon>
        <taxon>Methanobacteriota</taxon>
        <taxon>Archaeoglobi</taxon>
        <taxon>Archaeoglobales</taxon>
        <taxon>Archaeoglobaceae</taxon>
        <taxon>Ferroglobus</taxon>
    </lineage>
</organism>
<dbReference type="STRING" id="589924.Ferp_0488"/>
<gene>
    <name evidence="1" type="ordered locus">Ferp_0488</name>
</gene>